<dbReference type="EMBL" id="JARK01000237">
    <property type="protein sequence ID" value="EYC39892.1"/>
    <property type="molecule type" value="Genomic_DNA"/>
</dbReference>
<accession>A0A016WKU0</accession>
<proteinExistence type="predicted"/>
<reference evidence="2" key="1">
    <citation type="journal article" date="2015" name="Nat. Genet.">
        <title>The genome and transcriptome of the zoonotic hookworm Ancylostoma ceylanicum identify infection-specific gene families.</title>
        <authorList>
            <person name="Schwarz E.M."/>
            <person name="Hu Y."/>
            <person name="Antoshechkin I."/>
            <person name="Miller M.M."/>
            <person name="Sternberg P.W."/>
            <person name="Aroian R.V."/>
        </authorList>
    </citation>
    <scope>NUCLEOTIDE SEQUENCE</scope>
    <source>
        <strain evidence="2">HY135</strain>
    </source>
</reference>
<evidence type="ECO:0000313" key="1">
    <source>
        <dbReference type="EMBL" id="EYC39892.1"/>
    </source>
</evidence>
<gene>
    <name evidence="1" type="primary">Acey_s0637.g956</name>
    <name evidence="1" type="ORF">Y032_0637g956</name>
</gene>
<name>A0A016WKU0_9BILA</name>
<keyword evidence="2" id="KW-1185">Reference proteome</keyword>
<protein>
    <submittedName>
        <fullName evidence="1">Uncharacterized protein</fullName>
    </submittedName>
</protein>
<comment type="caution">
    <text evidence="1">The sequence shown here is derived from an EMBL/GenBank/DDBJ whole genome shotgun (WGS) entry which is preliminary data.</text>
</comment>
<dbReference type="AlphaFoldDB" id="A0A016WKU0"/>
<sequence length="76" mass="8803">MTWGDIHIKLPLGSYFTIGSTHIPVWYIYIWTLTTKAYSYLEELHAIPDNNTCVLDVIVNWIYGSIPENTNYMGYA</sequence>
<organism evidence="1 2">
    <name type="scientific">Ancylostoma ceylanicum</name>
    <dbReference type="NCBI Taxonomy" id="53326"/>
    <lineage>
        <taxon>Eukaryota</taxon>
        <taxon>Metazoa</taxon>
        <taxon>Ecdysozoa</taxon>
        <taxon>Nematoda</taxon>
        <taxon>Chromadorea</taxon>
        <taxon>Rhabditida</taxon>
        <taxon>Rhabditina</taxon>
        <taxon>Rhabditomorpha</taxon>
        <taxon>Strongyloidea</taxon>
        <taxon>Ancylostomatidae</taxon>
        <taxon>Ancylostomatinae</taxon>
        <taxon>Ancylostoma</taxon>
    </lineage>
</organism>
<evidence type="ECO:0000313" key="2">
    <source>
        <dbReference type="Proteomes" id="UP000024635"/>
    </source>
</evidence>
<dbReference type="Proteomes" id="UP000024635">
    <property type="component" value="Unassembled WGS sequence"/>
</dbReference>